<feature type="transmembrane region" description="Helical" evidence="1">
    <location>
        <begin position="125"/>
        <end position="144"/>
    </location>
</feature>
<keyword evidence="1" id="KW-0812">Transmembrane</keyword>
<dbReference type="AlphaFoldDB" id="A0A3E4YKU9"/>
<organism evidence="2 3">
    <name type="scientific">Agathobacter rectalis</name>
    <dbReference type="NCBI Taxonomy" id="39491"/>
    <lineage>
        <taxon>Bacteria</taxon>
        <taxon>Bacillati</taxon>
        <taxon>Bacillota</taxon>
        <taxon>Clostridia</taxon>
        <taxon>Lachnospirales</taxon>
        <taxon>Lachnospiraceae</taxon>
        <taxon>Agathobacter</taxon>
    </lineage>
</organism>
<protein>
    <recommendedName>
        <fullName evidence="4">Flp pilus assembly protein TadB</fullName>
    </recommendedName>
</protein>
<feature type="transmembrane region" description="Helical" evidence="1">
    <location>
        <begin position="268"/>
        <end position="286"/>
    </location>
</feature>
<evidence type="ECO:0000313" key="2">
    <source>
        <dbReference type="EMBL" id="RGM75397.1"/>
    </source>
</evidence>
<keyword evidence="1" id="KW-0472">Membrane</keyword>
<dbReference type="RefSeq" id="WP_117718155.1">
    <property type="nucleotide sequence ID" value="NZ_QSTP01000001.1"/>
</dbReference>
<proteinExistence type="predicted"/>
<name>A0A3E4YKU9_9FIRM</name>
<comment type="caution">
    <text evidence="2">The sequence shown here is derived from an EMBL/GenBank/DDBJ whole genome shotgun (WGS) entry which is preliminary data.</text>
</comment>
<feature type="transmembrane region" description="Helical" evidence="1">
    <location>
        <begin position="100"/>
        <end position="119"/>
    </location>
</feature>
<sequence>MSTRDIVTIVFSILILLAIGFFVLSAVGWVFKTEPYKVIWAKYRGDIKKLDRIRKRQFILKQENDIFITEKKEKFTDKLYNFVAKTNIVKHFPSMSVSDVINFGALGLIILFIVLSLIFGIPKAFLYVVFVIIILFAIGKNVIYRNRFNVEKQMYDFINACSSASTITPNIIDIFGNIYVQMDAPLSGLLEECYLEARQTHDEQMALKHLRNKSDSFMFQTVIDAFSTASQMNEGYKTVLEFLRPIVSNNDELVNTQLASIRNTRVELAVMFGIGMVILFAMQFFVENAGNVLLTSFVGQFLLVCATGVIILGMTMHPK</sequence>
<evidence type="ECO:0008006" key="4">
    <source>
        <dbReference type="Google" id="ProtNLM"/>
    </source>
</evidence>
<keyword evidence="1" id="KW-1133">Transmembrane helix</keyword>
<dbReference type="Proteomes" id="UP000260758">
    <property type="component" value="Unassembled WGS sequence"/>
</dbReference>
<evidence type="ECO:0000313" key="3">
    <source>
        <dbReference type="Proteomes" id="UP000260758"/>
    </source>
</evidence>
<gene>
    <name evidence="2" type="ORF">DXB99_02430</name>
</gene>
<dbReference type="EMBL" id="QSTP01000001">
    <property type="protein sequence ID" value="RGM75397.1"/>
    <property type="molecule type" value="Genomic_DNA"/>
</dbReference>
<feature type="transmembrane region" description="Helical" evidence="1">
    <location>
        <begin position="6"/>
        <end position="31"/>
    </location>
</feature>
<reference evidence="2 3" key="1">
    <citation type="submission" date="2018-08" db="EMBL/GenBank/DDBJ databases">
        <title>A genome reference for cultivated species of the human gut microbiota.</title>
        <authorList>
            <person name="Zou Y."/>
            <person name="Xue W."/>
            <person name="Luo G."/>
        </authorList>
    </citation>
    <scope>NUCLEOTIDE SEQUENCE [LARGE SCALE GENOMIC DNA]</scope>
    <source>
        <strain evidence="2 3">OM07-13</strain>
    </source>
</reference>
<accession>A0A3E4YKU9</accession>
<feature type="transmembrane region" description="Helical" evidence="1">
    <location>
        <begin position="292"/>
        <end position="314"/>
    </location>
</feature>
<evidence type="ECO:0000256" key="1">
    <source>
        <dbReference type="SAM" id="Phobius"/>
    </source>
</evidence>